<sequence>MAPSTQTLIEVAKNRRTYYNLGRKSPVPDSEIVELVNQAILHIPSSFNTQSTRIVVALHGDHEKVWDIAVEAFQPLVASGAVPQEVFDSQTKPKLDAFKAAYGTILFYEDPAHIKPYAEKFPAFGAKFPEWAEHSNAMHQWFLWAGLESLGFGANLQHYNPLIDAGLAKTFNVPSEWNLKAQLVFGSIESPAGEKQFKPVEERVKVFGAQFCSSEVLDADGNATSLYALVPSYVQAARERVIKRVLSGPVEISTLQALCLLSMVDYTNGNVHQATILSSLAMNLARCANLAYEPTSTHNHVIREERRRCFWSICLLRRFHGEDVHVLDYASPENLAKYPKSTGIAPDITQTDNAGVEVRIARGMKDEGIVAYYLQLSETFSRTAGYVKRRGRSNGFLPWSPESEYSKIIALQMDSETRVPYVHRFKFSGIPDRSADDLQSNRDYWGPWVFIQFMYHTILCLLNHPLLLSLSLRNHRSTIPEIFIQHSSDMISTHTSWIVYFVRYFEEKGFRISDPFLGYCAAVVATIELQLSFTEDEGVRKDKQERFESCLNFVQDLGKEWPHMAKVAEKLQALNGAVSASYVPYTRTQDKSLVIDLSRFWEILDYSAGFSDERSSLFGSTLFSESGNTTHEVSSTTPLPEPTRIRVSRRTSQIPGSSAAVNQEVDSTLDTGILPTQMDIYGDQYSMLAENFFAQGQDFLRNTEDWFTTGNL</sequence>
<dbReference type="CDD" id="cd12148">
    <property type="entry name" value="fungal_TF_MHR"/>
    <property type="match status" value="1"/>
</dbReference>
<dbReference type="PANTHER" id="PTHR43035:SF3">
    <property type="entry name" value="NITROREDUCTASE DOMAIN-CONTAINING PROTEIN"/>
    <property type="match status" value="1"/>
</dbReference>
<evidence type="ECO:0000259" key="8">
    <source>
        <dbReference type="Pfam" id="PF04082"/>
    </source>
</evidence>
<evidence type="ECO:0000256" key="4">
    <source>
        <dbReference type="ARBA" id="ARBA00022490"/>
    </source>
</evidence>
<evidence type="ECO:0000256" key="1">
    <source>
        <dbReference type="ARBA" id="ARBA00004123"/>
    </source>
</evidence>
<dbReference type="Gene3D" id="3.40.109.10">
    <property type="entry name" value="NADH Oxidase"/>
    <property type="match status" value="1"/>
</dbReference>
<dbReference type="Proteomes" id="UP000053095">
    <property type="component" value="Unassembled WGS sequence"/>
</dbReference>
<dbReference type="AlphaFoldDB" id="A0A6N4SM00"/>
<dbReference type="GO" id="GO:0008270">
    <property type="term" value="F:zinc ion binding"/>
    <property type="evidence" value="ECO:0007669"/>
    <property type="project" value="InterPro"/>
</dbReference>
<dbReference type="PANTHER" id="PTHR43035">
    <property type="entry name" value="FATTY ACID REPRESSION MUTANT PROTEIN 2-RELATED"/>
    <property type="match status" value="1"/>
</dbReference>
<dbReference type="InterPro" id="IPR029479">
    <property type="entry name" value="Nitroreductase"/>
</dbReference>
<evidence type="ECO:0000256" key="6">
    <source>
        <dbReference type="ARBA" id="ARBA00023242"/>
    </source>
</evidence>
<proteinExistence type="inferred from homology"/>
<dbReference type="InterPro" id="IPR000415">
    <property type="entry name" value="Nitroreductase-like"/>
</dbReference>
<accession>A0A6N4SM00</accession>
<dbReference type="GO" id="GO:0005634">
    <property type="term" value="C:nucleus"/>
    <property type="evidence" value="ECO:0007669"/>
    <property type="project" value="UniProtKB-SubCell"/>
</dbReference>
<dbReference type="Pfam" id="PF00881">
    <property type="entry name" value="Nitroreductase"/>
    <property type="match status" value="1"/>
</dbReference>
<dbReference type="Pfam" id="PF04082">
    <property type="entry name" value="Fungal_trans"/>
    <property type="match status" value="1"/>
</dbReference>
<feature type="domain" description="Xylanolytic transcriptional activator regulatory" evidence="8">
    <location>
        <begin position="208"/>
        <end position="313"/>
    </location>
</feature>
<evidence type="ECO:0000256" key="2">
    <source>
        <dbReference type="ARBA" id="ARBA00004496"/>
    </source>
</evidence>
<dbReference type="GO" id="GO:0005737">
    <property type="term" value="C:cytoplasm"/>
    <property type="evidence" value="ECO:0007669"/>
    <property type="project" value="UniProtKB-SubCell"/>
</dbReference>
<dbReference type="InterPro" id="IPR033877">
    <property type="entry name" value="Frm2/Hbn1"/>
</dbReference>
<dbReference type="EMBL" id="DF933835">
    <property type="protein sequence ID" value="GAM40748.1"/>
    <property type="molecule type" value="Genomic_DNA"/>
</dbReference>
<gene>
    <name evidence="9" type="ORF">TCE0_039f13336</name>
</gene>
<keyword evidence="6" id="KW-0539">Nucleus</keyword>
<keyword evidence="10" id="KW-1185">Reference proteome</keyword>
<name>A0A6N4SM00_TALPI</name>
<feature type="domain" description="Nitroreductase" evidence="7">
    <location>
        <begin position="13"/>
        <end position="186"/>
    </location>
</feature>
<protein>
    <submittedName>
        <fullName evidence="9">C6 transcription factor</fullName>
    </submittedName>
</protein>
<evidence type="ECO:0000259" key="7">
    <source>
        <dbReference type="Pfam" id="PF00881"/>
    </source>
</evidence>
<comment type="subcellular location">
    <subcellularLocation>
        <location evidence="2">Cytoplasm</location>
    </subcellularLocation>
    <subcellularLocation>
        <location evidence="1">Nucleus</location>
    </subcellularLocation>
</comment>
<dbReference type="GO" id="GO:0034599">
    <property type="term" value="P:cellular response to oxidative stress"/>
    <property type="evidence" value="ECO:0007669"/>
    <property type="project" value="InterPro"/>
</dbReference>
<dbReference type="GO" id="GO:0006351">
    <property type="term" value="P:DNA-templated transcription"/>
    <property type="evidence" value="ECO:0007669"/>
    <property type="project" value="InterPro"/>
</dbReference>
<keyword evidence="5" id="KW-0560">Oxidoreductase</keyword>
<comment type="similarity">
    <text evidence="3">Belongs to the nitroreductase family.</text>
</comment>
<evidence type="ECO:0000313" key="9">
    <source>
        <dbReference type="EMBL" id="GAM40748.1"/>
    </source>
</evidence>
<dbReference type="CDD" id="cd02140">
    <property type="entry name" value="Frm2-like"/>
    <property type="match status" value="1"/>
</dbReference>
<reference evidence="10" key="1">
    <citation type="journal article" date="2015" name="Genome Announc.">
        <title>Draft genome sequence of Talaromyces cellulolyticus strain Y-94, a source of lignocellulosic biomass-degrading enzymes.</title>
        <authorList>
            <person name="Fujii T."/>
            <person name="Koike H."/>
            <person name="Sawayama S."/>
            <person name="Yano S."/>
            <person name="Inoue H."/>
        </authorList>
    </citation>
    <scope>NUCLEOTIDE SEQUENCE [LARGE SCALE GENOMIC DNA]</scope>
    <source>
        <strain evidence="10">Y-94</strain>
    </source>
</reference>
<organism evidence="9 10">
    <name type="scientific">Talaromyces pinophilus</name>
    <name type="common">Penicillium pinophilum</name>
    <dbReference type="NCBI Taxonomy" id="128442"/>
    <lineage>
        <taxon>Eukaryota</taxon>
        <taxon>Fungi</taxon>
        <taxon>Dikarya</taxon>
        <taxon>Ascomycota</taxon>
        <taxon>Pezizomycotina</taxon>
        <taxon>Eurotiomycetes</taxon>
        <taxon>Eurotiomycetidae</taxon>
        <taxon>Eurotiales</taxon>
        <taxon>Trichocomaceae</taxon>
        <taxon>Talaromyces</taxon>
        <taxon>Talaromyces sect. Talaromyces</taxon>
    </lineage>
</organism>
<dbReference type="FunFam" id="3.40.109.10:FF:000001">
    <property type="entry name" value="Nitroreductase family"/>
    <property type="match status" value="1"/>
</dbReference>
<keyword evidence="4" id="KW-0963">Cytoplasm</keyword>
<evidence type="ECO:0000256" key="3">
    <source>
        <dbReference type="ARBA" id="ARBA00007118"/>
    </source>
</evidence>
<dbReference type="GO" id="GO:0016491">
    <property type="term" value="F:oxidoreductase activity"/>
    <property type="evidence" value="ECO:0007669"/>
    <property type="project" value="UniProtKB-KW"/>
</dbReference>
<evidence type="ECO:0000313" key="10">
    <source>
        <dbReference type="Proteomes" id="UP000053095"/>
    </source>
</evidence>
<comment type="caution">
    <text evidence="9">The sequence shown here is derived from an EMBL/GenBank/DDBJ whole genome shotgun (WGS) entry which is preliminary data.</text>
</comment>
<dbReference type="InterPro" id="IPR007219">
    <property type="entry name" value="XnlR_reg_dom"/>
</dbReference>
<evidence type="ECO:0000256" key="5">
    <source>
        <dbReference type="ARBA" id="ARBA00023002"/>
    </source>
</evidence>
<dbReference type="SUPFAM" id="SSF55469">
    <property type="entry name" value="FMN-dependent nitroreductase-like"/>
    <property type="match status" value="1"/>
</dbReference>
<dbReference type="GO" id="GO:0003677">
    <property type="term" value="F:DNA binding"/>
    <property type="evidence" value="ECO:0007669"/>
    <property type="project" value="InterPro"/>
</dbReference>